<protein>
    <submittedName>
        <fullName evidence="2">Uncharacterized protein</fullName>
    </submittedName>
</protein>
<feature type="compositionally biased region" description="Polar residues" evidence="1">
    <location>
        <begin position="21"/>
        <end position="32"/>
    </location>
</feature>
<reference evidence="2" key="1">
    <citation type="journal article" date="2020" name="Stud. Mycol.">
        <title>101 Dothideomycetes genomes: a test case for predicting lifestyles and emergence of pathogens.</title>
        <authorList>
            <person name="Haridas S."/>
            <person name="Albert R."/>
            <person name="Binder M."/>
            <person name="Bloem J."/>
            <person name="Labutti K."/>
            <person name="Salamov A."/>
            <person name="Andreopoulos B."/>
            <person name="Baker S."/>
            <person name="Barry K."/>
            <person name="Bills G."/>
            <person name="Bluhm B."/>
            <person name="Cannon C."/>
            <person name="Castanera R."/>
            <person name="Culley D."/>
            <person name="Daum C."/>
            <person name="Ezra D."/>
            <person name="Gonzalez J."/>
            <person name="Henrissat B."/>
            <person name="Kuo A."/>
            <person name="Liang C."/>
            <person name="Lipzen A."/>
            <person name="Lutzoni F."/>
            <person name="Magnuson J."/>
            <person name="Mondo S."/>
            <person name="Nolan M."/>
            <person name="Ohm R."/>
            <person name="Pangilinan J."/>
            <person name="Park H.-J."/>
            <person name="Ramirez L."/>
            <person name="Alfaro M."/>
            <person name="Sun H."/>
            <person name="Tritt A."/>
            <person name="Yoshinaga Y."/>
            <person name="Zwiers L.-H."/>
            <person name="Turgeon B."/>
            <person name="Goodwin S."/>
            <person name="Spatafora J."/>
            <person name="Crous P."/>
            <person name="Grigoriev I."/>
        </authorList>
    </citation>
    <scope>NUCLEOTIDE SEQUENCE</scope>
    <source>
        <strain evidence="2">CBS 260.36</strain>
    </source>
</reference>
<evidence type="ECO:0000313" key="3">
    <source>
        <dbReference type="Proteomes" id="UP000799439"/>
    </source>
</evidence>
<feature type="compositionally biased region" description="Basic and acidic residues" evidence="1">
    <location>
        <begin position="9"/>
        <end position="19"/>
    </location>
</feature>
<name>A0A9P4IPJ6_9PEZI</name>
<proteinExistence type="predicted"/>
<accession>A0A9P4IPJ6</accession>
<comment type="caution">
    <text evidence="2">The sequence shown here is derived from an EMBL/GenBank/DDBJ whole genome shotgun (WGS) entry which is preliminary data.</text>
</comment>
<gene>
    <name evidence="2" type="ORF">K461DRAFT_316638</name>
</gene>
<evidence type="ECO:0000256" key="1">
    <source>
        <dbReference type="SAM" id="MobiDB-lite"/>
    </source>
</evidence>
<feature type="region of interest" description="Disordered" evidence="1">
    <location>
        <begin position="1"/>
        <end position="35"/>
    </location>
</feature>
<dbReference type="AlphaFoldDB" id="A0A9P4IPJ6"/>
<dbReference type="Proteomes" id="UP000799439">
    <property type="component" value="Unassembled WGS sequence"/>
</dbReference>
<organism evidence="2 3">
    <name type="scientific">Myriangium duriaei CBS 260.36</name>
    <dbReference type="NCBI Taxonomy" id="1168546"/>
    <lineage>
        <taxon>Eukaryota</taxon>
        <taxon>Fungi</taxon>
        <taxon>Dikarya</taxon>
        <taxon>Ascomycota</taxon>
        <taxon>Pezizomycotina</taxon>
        <taxon>Dothideomycetes</taxon>
        <taxon>Dothideomycetidae</taxon>
        <taxon>Myriangiales</taxon>
        <taxon>Myriangiaceae</taxon>
        <taxon>Myriangium</taxon>
    </lineage>
</organism>
<keyword evidence="3" id="KW-1185">Reference proteome</keyword>
<dbReference type="EMBL" id="ML996095">
    <property type="protein sequence ID" value="KAF2147743.1"/>
    <property type="molecule type" value="Genomic_DNA"/>
</dbReference>
<sequence>MTPGWQQDGKSRKNVEPSDKWPSTSKMPQVNSCRPPWFAQQRERNYLVPEDRKTITSEVPTRSSRILASTIFTTVRMINAYPFELTGLANVSGRGGDHDREELGQHFPETHVRHTNMPVLEQLFGEGCTC</sequence>
<evidence type="ECO:0000313" key="2">
    <source>
        <dbReference type="EMBL" id="KAF2147743.1"/>
    </source>
</evidence>